<evidence type="ECO:0000313" key="8">
    <source>
        <dbReference type="Proteomes" id="UP000077875"/>
    </source>
</evidence>
<dbReference type="InterPro" id="IPR050950">
    <property type="entry name" value="HTH-type_LysR_regulators"/>
</dbReference>
<dbReference type="GO" id="GO:0005829">
    <property type="term" value="C:cytosol"/>
    <property type="evidence" value="ECO:0007669"/>
    <property type="project" value="TreeGrafter"/>
</dbReference>
<dbReference type="InterPro" id="IPR036388">
    <property type="entry name" value="WH-like_DNA-bd_sf"/>
</dbReference>
<dbReference type="STRING" id="376489.A5892_07515"/>
<evidence type="ECO:0000256" key="2">
    <source>
        <dbReference type="ARBA" id="ARBA00023015"/>
    </source>
</evidence>
<feature type="region of interest" description="Disordered" evidence="5">
    <location>
        <begin position="311"/>
        <end position="340"/>
    </location>
</feature>
<accession>A0A172YDK3</accession>
<feature type="domain" description="HTH lysR-type" evidence="6">
    <location>
        <begin position="14"/>
        <end position="71"/>
    </location>
</feature>
<evidence type="ECO:0000256" key="5">
    <source>
        <dbReference type="SAM" id="MobiDB-lite"/>
    </source>
</evidence>
<proteinExistence type="inferred from homology"/>
<dbReference type="KEGG" id="haa:A5892_07515"/>
<dbReference type="PANTHER" id="PTHR30419:SF8">
    <property type="entry name" value="NITROGEN ASSIMILATION TRANSCRIPTIONAL ACTIVATOR-RELATED"/>
    <property type="match status" value="1"/>
</dbReference>
<keyword evidence="8" id="KW-1185">Reference proteome</keyword>
<evidence type="ECO:0000313" key="7">
    <source>
        <dbReference type="EMBL" id="ANF57329.1"/>
    </source>
</evidence>
<sequence length="340" mass="37788">MVTPFPLLDLDEHLSPRRLRYIAEAIQSGSIRRAAERLEVEPSVISRQIRRLEASLGVRLLERHGRGVRATEAGLLLLDFHRERRVAEEALLGDFSALDGLERGTLRLAVSEGYSERLMQQVITRFARRHPRLRIELMIANVQVVVRQVLEGDAHIGLGYSPRLVPGIESVASAPQPVCAVVNANHPLTRLAQPLSLDTILDYPVALVASGYGLRQLLDTVEALDKCHFEPSLESNSLAMLREYVCDTQAVTFLANPPYTESLAPGRLRALSIDHPILNAAEVHLMVRQHRPLSRACRHLLEEIRRLPPFGEGSTALEGEGDHGIDASFTRGQHQQPIDA</sequence>
<keyword evidence="4" id="KW-0804">Transcription</keyword>
<name>A0A172YDK3_9GAMM</name>
<evidence type="ECO:0000256" key="1">
    <source>
        <dbReference type="ARBA" id="ARBA00009437"/>
    </source>
</evidence>
<dbReference type="InterPro" id="IPR000847">
    <property type="entry name" value="LysR_HTH_N"/>
</dbReference>
<dbReference type="Pfam" id="PF03466">
    <property type="entry name" value="LysR_substrate"/>
    <property type="match status" value="1"/>
</dbReference>
<dbReference type="SUPFAM" id="SSF46785">
    <property type="entry name" value="Winged helix' DNA-binding domain"/>
    <property type="match status" value="1"/>
</dbReference>
<dbReference type="EMBL" id="CP015243">
    <property type="protein sequence ID" value="ANF57329.1"/>
    <property type="molecule type" value="Genomic_DNA"/>
</dbReference>
<protein>
    <recommendedName>
        <fullName evidence="6">HTH lysR-type domain-containing protein</fullName>
    </recommendedName>
</protein>
<dbReference type="Gene3D" id="1.10.10.10">
    <property type="entry name" value="Winged helix-like DNA-binding domain superfamily/Winged helix DNA-binding domain"/>
    <property type="match status" value="1"/>
</dbReference>
<dbReference type="GO" id="GO:0003677">
    <property type="term" value="F:DNA binding"/>
    <property type="evidence" value="ECO:0007669"/>
    <property type="project" value="UniProtKB-KW"/>
</dbReference>
<dbReference type="AlphaFoldDB" id="A0A172YDK3"/>
<dbReference type="GO" id="GO:0003700">
    <property type="term" value="F:DNA-binding transcription factor activity"/>
    <property type="evidence" value="ECO:0007669"/>
    <property type="project" value="InterPro"/>
</dbReference>
<evidence type="ECO:0000256" key="3">
    <source>
        <dbReference type="ARBA" id="ARBA00023125"/>
    </source>
</evidence>
<dbReference type="SUPFAM" id="SSF53850">
    <property type="entry name" value="Periplasmic binding protein-like II"/>
    <property type="match status" value="1"/>
</dbReference>
<dbReference type="PANTHER" id="PTHR30419">
    <property type="entry name" value="HTH-TYPE TRANSCRIPTIONAL REGULATOR YBHD"/>
    <property type="match status" value="1"/>
</dbReference>
<keyword evidence="3" id="KW-0238">DNA-binding</keyword>
<dbReference type="InterPro" id="IPR005119">
    <property type="entry name" value="LysR_subst-bd"/>
</dbReference>
<feature type="compositionally biased region" description="Polar residues" evidence="5">
    <location>
        <begin position="330"/>
        <end position="340"/>
    </location>
</feature>
<dbReference type="Gene3D" id="3.40.190.290">
    <property type="match status" value="1"/>
</dbReference>
<dbReference type="Proteomes" id="UP000077875">
    <property type="component" value="Chromosome"/>
</dbReference>
<dbReference type="RefSeq" id="WP_064122280.1">
    <property type="nucleotide sequence ID" value="NZ_CP015243.1"/>
</dbReference>
<keyword evidence="2" id="KW-0805">Transcription regulation</keyword>
<gene>
    <name evidence="7" type="ORF">A5892_07515</name>
</gene>
<evidence type="ECO:0000259" key="6">
    <source>
        <dbReference type="PROSITE" id="PS50931"/>
    </source>
</evidence>
<dbReference type="PROSITE" id="PS50931">
    <property type="entry name" value="HTH_LYSR"/>
    <property type="match status" value="1"/>
</dbReference>
<dbReference type="InterPro" id="IPR036390">
    <property type="entry name" value="WH_DNA-bd_sf"/>
</dbReference>
<organism evidence="7 8">
    <name type="scientific">Halotalea alkalilenta</name>
    <dbReference type="NCBI Taxonomy" id="376489"/>
    <lineage>
        <taxon>Bacteria</taxon>
        <taxon>Pseudomonadati</taxon>
        <taxon>Pseudomonadota</taxon>
        <taxon>Gammaproteobacteria</taxon>
        <taxon>Oceanospirillales</taxon>
        <taxon>Halomonadaceae</taxon>
        <taxon>Halotalea</taxon>
    </lineage>
</organism>
<comment type="similarity">
    <text evidence="1">Belongs to the LysR transcriptional regulatory family.</text>
</comment>
<dbReference type="Pfam" id="PF00126">
    <property type="entry name" value="HTH_1"/>
    <property type="match status" value="1"/>
</dbReference>
<reference evidence="7 8" key="1">
    <citation type="submission" date="2016-04" db="EMBL/GenBank/DDBJ databases">
        <title>Complete Genome Sequence of Halotalea alkalilenta IHB B 13600.</title>
        <authorList>
            <person name="Swarnkar M.K."/>
            <person name="Sharma A."/>
            <person name="Kaushal K."/>
            <person name="Soni R."/>
            <person name="Rana S."/>
            <person name="Singh A.K."/>
            <person name="Gulati A."/>
        </authorList>
    </citation>
    <scope>NUCLEOTIDE SEQUENCE [LARGE SCALE GENOMIC DNA]</scope>
    <source>
        <strain evidence="7 8">IHB B 13600</strain>
    </source>
</reference>
<evidence type="ECO:0000256" key="4">
    <source>
        <dbReference type="ARBA" id="ARBA00023163"/>
    </source>
</evidence>